<feature type="region of interest" description="Disordered" evidence="1">
    <location>
        <begin position="241"/>
        <end position="265"/>
    </location>
</feature>
<feature type="compositionally biased region" description="Pro residues" evidence="1">
    <location>
        <begin position="23"/>
        <end position="44"/>
    </location>
</feature>
<reference evidence="3" key="1">
    <citation type="submission" date="2021-10" db="EMBL/GenBank/DDBJ databases">
        <title>De novo Genome Assembly of Clathrus columnatus (Basidiomycota, Fungi) Using Illumina and Nanopore Sequence Data.</title>
        <authorList>
            <person name="Ogiso-Tanaka E."/>
            <person name="Itagaki H."/>
            <person name="Hosoya T."/>
            <person name="Hosaka K."/>
        </authorList>
    </citation>
    <scope>NUCLEOTIDE SEQUENCE</scope>
    <source>
        <strain evidence="3">MO-923</strain>
    </source>
</reference>
<keyword evidence="2" id="KW-1133">Transmembrane helix</keyword>
<evidence type="ECO:0000313" key="4">
    <source>
        <dbReference type="Proteomes" id="UP001050691"/>
    </source>
</evidence>
<organism evidence="3 4">
    <name type="scientific">Clathrus columnatus</name>
    <dbReference type="NCBI Taxonomy" id="1419009"/>
    <lineage>
        <taxon>Eukaryota</taxon>
        <taxon>Fungi</taxon>
        <taxon>Dikarya</taxon>
        <taxon>Basidiomycota</taxon>
        <taxon>Agaricomycotina</taxon>
        <taxon>Agaricomycetes</taxon>
        <taxon>Phallomycetidae</taxon>
        <taxon>Phallales</taxon>
        <taxon>Clathraceae</taxon>
        <taxon>Clathrus</taxon>
    </lineage>
</organism>
<evidence type="ECO:0000256" key="2">
    <source>
        <dbReference type="SAM" id="Phobius"/>
    </source>
</evidence>
<accession>A0AAV5A3N6</accession>
<evidence type="ECO:0000256" key="1">
    <source>
        <dbReference type="SAM" id="MobiDB-lite"/>
    </source>
</evidence>
<keyword evidence="2" id="KW-0472">Membrane</keyword>
<feature type="region of interest" description="Disordered" evidence="1">
    <location>
        <begin position="15"/>
        <end position="108"/>
    </location>
</feature>
<feature type="transmembrane region" description="Helical" evidence="2">
    <location>
        <begin position="174"/>
        <end position="197"/>
    </location>
</feature>
<proteinExistence type="predicted"/>
<feature type="compositionally biased region" description="Polar residues" evidence="1">
    <location>
        <begin position="241"/>
        <end position="259"/>
    </location>
</feature>
<feature type="compositionally biased region" description="Polar residues" evidence="1">
    <location>
        <begin position="308"/>
        <end position="325"/>
    </location>
</feature>
<name>A0AAV5A3N6_9AGAM</name>
<feature type="region of interest" description="Disordered" evidence="1">
    <location>
        <begin position="284"/>
        <end position="303"/>
    </location>
</feature>
<gene>
    <name evidence="3" type="ORF">Clacol_001835</name>
</gene>
<feature type="compositionally biased region" description="Low complexity" evidence="1">
    <location>
        <begin position="45"/>
        <end position="108"/>
    </location>
</feature>
<keyword evidence="4" id="KW-1185">Reference proteome</keyword>
<dbReference type="EMBL" id="BPWL01000002">
    <property type="protein sequence ID" value="GJJ07631.1"/>
    <property type="molecule type" value="Genomic_DNA"/>
</dbReference>
<dbReference type="Proteomes" id="UP001050691">
    <property type="component" value="Unassembled WGS sequence"/>
</dbReference>
<dbReference type="AlphaFoldDB" id="A0AAV5A3N6"/>
<keyword evidence="2" id="KW-0812">Transmembrane</keyword>
<feature type="compositionally biased region" description="Polar residues" evidence="1">
    <location>
        <begin position="346"/>
        <end position="357"/>
    </location>
</feature>
<sequence>MSIISSAVGGLFSSQFNGSSNDPPIPLPSDLPLTPVIPAPPLSSPPLSSSTSSSSDTNSSNPISTSVDTNSTSSTTSSSSSSSLTANSTSSASNSNTNLSRISSSPFPGSRLSSNVPFSSYAAPSFNNTGSSTLTEVYTSVSGSITVAITTTILPSLSSNPDSSVSFFKNKGQAAAIMTVLILVGILGFGFLGYRFVKTVKHRQLERDLQEATRLNRSRAILDDWDDDTYSVVSMQQVENSSQSALQPISPNLPSGNYRTSTSMKSSMSTFRDLGSFEFARPSRTFRSPVSPEEDGVLSADTKYSKDNISSDVYGSRSSNSTSNPFLDREYLQPPTPPVLPETFGEDTQPQNTSQSAESEDVLDYIRLMQRSLRRFTPIFQIANE</sequence>
<evidence type="ECO:0000313" key="3">
    <source>
        <dbReference type="EMBL" id="GJJ07631.1"/>
    </source>
</evidence>
<comment type="caution">
    <text evidence="3">The sequence shown here is derived from an EMBL/GenBank/DDBJ whole genome shotgun (WGS) entry which is preliminary data.</text>
</comment>
<feature type="region of interest" description="Disordered" evidence="1">
    <location>
        <begin position="308"/>
        <end position="359"/>
    </location>
</feature>
<protein>
    <submittedName>
        <fullName evidence="3">Uncharacterized protein</fullName>
    </submittedName>
</protein>